<evidence type="ECO:0000313" key="1">
    <source>
        <dbReference type="EMBL" id="CUH40150.1"/>
    </source>
</evidence>
<dbReference type="OrthoDB" id="547419at2"/>
<dbReference type="InterPro" id="IPR027417">
    <property type="entry name" value="P-loop_NTPase"/>
</dbReference>
<dbReference type="RefSeq" id="WP_144431731.1">
    <property type="nucleotide sequence ID" value="NZ_CYPR01000195.1"/>
</dbReference>
<dbReference type="AlphaFoldDB" id="A0A0M7BBP1"/>
<proteinExistence type="predicted"/>
<evidence type="ECO:0008006" key="3">
    <source>
        <dbReference type="Google" id="ProtNLM"/>
    </source>
</evidence>
<name>A0A0M7BBP1_9RHOB</name>
<reference evidence="1 2" key="1">
    <citation type="submission" date="2015-09" db="EMBL/GenBank/DDBJ databases">
        <authorList>
            <person name="Jackson K.R."/>
            <person name="Lunt B.L."/>
            <person name="Fisher J.N.B."/>
            <person name="Gardner A.V."/>
            <person name="Bailey M.E."/>
            <person name="Deus L.M."/>
            <person name="Earl A.S."/>
            <person name="Gibby P.D."/>
            <person name="Hartmann K.A."/>
            <person name="Liu J.E."/>
            <person name="Manci A.M."/>
            <person name="Nielsen D.A."/>
            <person name="Solomon M.B."/>
            <person name="Breakwell D.P."/>
            <person name="Burnett S.H."/>
            <person name="Grose J.H."/>
        </authorList>
    </citation>
    <scope>NUCLEOTIDE SEQUENCE [LARGE SCALE GENOMIC DNA]</scope>
    <source>
        <strain evidence="1 2">CECT 7799</strain>
    </source>
</reference>
<dbReference type="Gene3D" id="3.40.50.300">
    <property type="entry name" value="P-loop containing nucleotide triphosphate hydrolases"/>
    <property type="match status" value="1"/>
</dbReference>
<gene>
    <name evidence="1" type="ORF">JSE7799_02880</name>
</gene>
<keyword evidence="2" id="KW-1185">Reference proteome</keyword>
<protein>
    <recommendedName>
        <fullName evidence="3">Sulfotransferase family protein</fullName>
    </recommendedName>
</protein>
<dbReference type="STRING" id="313367.JSE7799_02880"/>
<dbReference type="Proteomes" id="UP000049455">
    <property type="component" value="Unassembled WGS sequence"/>
</dbReference>
<accession>A0A0M7BBP1</accession>
<organism evidence="1 2">
    <name type="scientific">Jannaschia seosinensis</name>
    <dbReference type="NCBI Taxonomy" id="313367"/>
    <lineage>
        <taxon>Bacteria</taxon>
        <taxon>Pseudomonadati</taxon>
        <taxon>Pseudomonadota</taxon>
        <taxon>Alphaproteobacteria</taxon>
        <taxon>Rhodobacterales</taxon>
        <taxon>Roseobacteraceae</taxon>
        <taxon>Jannaschia</taxon>
    </lineage>
</organism>
<dbReference type="SUPFAM" id="SSF52540">
    <property type="entry name" value="P-loop containing nucleoside triphosphate hydrolases"/>
    <property type="match status" value="1"/>
</dbReference>
<dbReference type="EMBL" id="CYPR01000195">
    <property type="protein sequence ID" value="CUH40150.1"/>
    <property type="molecule type" value="Genomic_DNA"/>
</dbReference>
<sequence>MSKIILHIGTHKTATTTLQATLAANRSIAARAGLIFPEVPSVHSAAQAGQHGLCMQWIKLPETYRLKRNPKEVWHEIVKAHASGHNTVIISSEELSRGQPENRVDYAELREWLNPFDRVEVVCMLREQVSFIQSIYLEVFKKRPDFVWESYFRSSLEKHLGTGVHLDYGALHTRLLQGFNPGEITYLPFRPAGAESHDPIRSLLDHFGFPSLIDEMVRVDRNISGDPLTTWIAGQFGDAWTDPRIRERVVQMFGGRKTVMYARPEYQKVIDTFAPINAAFLARDVGLTEGDLSFAEYKQGREFFRNEITPARGVKMARDLVGIVAGN</sequence>
<evidence type="ECO:0000313" key="2">
    <source>
        <dbReference type="Proteomes" id="UP000049455"/>
    </source>
</evidence>